<dbReference type="InterPro" id="IPR015590">
    <property type="entry name" value="Aldehyde_DH_dom"/>
</dbReference>
<evidence type="ECO:0000256" key="3">
    <source>
        <dbReference type="ARBA" id="ARBA00023002"/>
    </source>
</evidence>
<dbReference type="InterPro" id="IPR016162">
    <property type="entry name" value="Ald_DH_N"/>
</dbReference>
<evidence type="ECO:0000256" key="1">
    <source>
        <dbReference type="ARBA" id="ARBA00009986"/>
    </source>
</evidence>
<dbReference type="PANTHER" id="PTHR43353:SF6">
    <property type="entry name" value="CYTOPLASMIC ALDEHYDE DEHYDROGENASE (EUROFUNG)"/>
    <property type="match status" value="1"/>
</dbReference>
<dbReference type="EMBL" id="JH717918">
    <property type="protein sequence ID" value="EWZ28854.1"/>
    <property type="molecule type" value="Genomic_DNA"/>
</dbReference>
<reference evidence="4" key="2">
    <citation type="submission" date="2012-06" db="EMBL/GenBank/DDBJ databases">
        <title>Annotation of the Genome Sequence of Fusarium oxysporum Fo47.</title>
        <authorList>
            <consortium name="The Broad Institute Genomics Platform"/>
            <person name="Ma L.-J."/>
            <person name="Corby-Kistler H."/>
            <person name="Broz K."/>
            <person name="Gale L.R."/>
            <person name="Jonkers W."/>
            <person name="O'Donnell K."/>
            <person name="Ploetz R."/>
            <person name="Steinberg C."/>
            <person name="Schwartz D.C."/>
            <person name="VanEtten H."/>
            <person name="Zhou S."/>
            <person name="Young S.K."/>
            <person name="Zeng Q."/>
            <person name="Gargeya S."/>
            <person name="Fitzgerald M."/>
            <person name="Abouelleil A."/>
            <person name="Alvarado L."/>
            <person name="Chapman S.B."/>
            <person name="Gainer-Dewar J."/>
            <person name="Goldberg J."/>
            <person name="Griggs A."/>
            <person name="Gujja S."/>
            <person name="Hansen M."/>
            <person name="Howarth C."/>
            <person name="Imamovic A."/>
            <person name="Ireland A."/>
            <person name="Larimer J."/>
            <person name="McCowan C."/>
            <person name="Murphy C."/>
            <person name="Pearson M."/>
            <person name="Poon T.W."/>
            <person name="Priest M."/>
            <person name="Roberts A."/>
            <person name="Saif S."/>
            <person name="Shea T."/>
            <person name="Sykes S."/>
            <person name="Wortman J."/>
            <person name="Nusbaum C."/>
            <person name="Birren B."/>
        </authorList>
    </citation>
    <scope>NUCLEOTIDE SEQUENCE</scope>
    <source>
        <strain evidence="4">Fo47</strain>
    </source>
</reference>
<dbReference type="Gene3D" id="3.40.605.10">
    <property type="entry name" value="Aldehyde Dehydrogenase, Chain A, domain 1"/>
    <property type="match status" value="1"/>
</dbReference>
<dbReference type="InterPro" id="IPR016163">
    <property type="entry name" value="Ald_DH_C"/>
</dbReference>
<keyword evidence="3" id="KW-0560">Oxidoreductase</keyword>
<dbReference type="Gene3D" id="3.40.309.10">
    <property type="entry name" value="Aldehyde Dehydrogenase, Chain A, domain 2"/>
    <property type="match status" value="1"/>
</dbReference>
<evidence type="ECO:0000256" key="2">
    <source>
        <dbReference type="ARBA" id="ARBA00022857"/>
    </source>
</evidence>
<dbReference type="HOGENOM" id="CLU_005391_1_0_1"/>
<organism evidence="4">
    <name type="scientific">Fusarium oxysporum Fo47</name>
    <dbReference type="NCBI Taxonomy" id="660027"/>
    <lineage>
        <taxon>Eukaryota</taxon>
        <taxon>Fungi</taxon>
        <taxon>Dikarya</taxon>
        <taxon>Ascomycota</taxon>
        <taxon>Pezizomycotina</taxon>
        <taxon>Sordariomycetes</taxon>
        <taxon>Hypocreomycetidae</taxon>
        <taxon>Hypocreales</taxon>
        <taxon>Nectriaceae</taxon>
        <taxon>Fusarium</taxon>
        <taxon>Fusarium oxysporum species complex</taxon>
    </lineage>
</organism>
<accession>W9JEH1</accession>
<dbReference type="CDD" id="cd07105">
    <property type="entry name" value="ALDH_SaliADH"/>
    <property type="match status" value="1"/>
</dbReference>
<dbReference type="Proteomes" id="UP000030766">
    <property type="component" value="Unassembled WGS sequence"/>
</dbReference>
<protein>
    <submittedName>
        <fullName evidence="4">Uncharacterized protein</fullName>
    </submittedName>
</protein>
<dbReference type="VEuPathDB" id="FungiDB:FOZG_17416"/>
<evidence type="ECO:0000313" key="4">
    <source>
        <dbReference type="EMBL" id="EWZ28854.1"/>
    </source>
</evidence>
<dbReference type="SUPFAM" id="SSF53720">
    <property type="entry name" value="ALDH-like"/>
    <property type="match status" value="1"/>
</dbReference>
<dbReference type="GO" id="GO:0009450">
    <property type="term" value="P:gamma-aminobutyric acid catabolic process"/>
    <property type="evidence" value="ECO:0007669"/>
    <property type="project" value="TreeGrafter"/>
</dbReference>
<keyword evidence="2" id="KW-0521">NADP</keyword>
<dbReference type="AlphaFoldDB" id="W9JEH1"/>
<dbReference type="Pfam" id="PF00171">
    <property type="entry name" value="Aldedh"/>
    <property type="match status" value="1"/>
</dbReference>
<dbReference type="FunFam" id="3.40.605.10:FF:000012">
    <property type="entry name" value="NAD-dependent succinate-semialdehyde dehydrogenase"/>
    <property type="match status" value="1"/>
</dbReference>
<gene>
    <name evidence="4" type="ORF">FOZG_17416</name>
</gene>
<sequence>MLKLLIRRTAHINQGALSLSRGHRSLSTNFSVPLIINGQQVHTSESFPVTSPLTNKEIWSFSCAKDEHIQKAVQSAHNAFKDWSKTKASSRRDIFLKAADIMDRRRAELGEYMHHEIGANKFYQDFILGHTIEGLRDTAGGIAGAMTGAAPESIHQGMQAMIHKRPYGVVLGIAPWNAPYNLGLRSVLFALATGNTTILKGSEYTPRCYWAIYDVLREAGLPDGCLNLLFHSPAEAASTIDSLVSHPLVKKINFTGSTRVGRIISATAGKHLKPVLMELGGKASAIVLKDADLEQAARHCVQGAFLNAGQICMSTERIIVHESIASEFQDLLGHVIRKNFGIAHDTPAVVTSASASRNRDLISDAISKGAHQVKIFGDEHAHETETKMRPVVLGNVKKNMDIYSQESFGPSVSLFTFQTHREALDLANDTEYGLTASIFSKDLKAAFDLADDLESGAVHINSMTVHDESSLPHGGVKDSGFGRFNGSQGLDEFLYYKTVTWME</sequence>
<comment type="similarity">
    <text evidence="1">Belongs to the aldehyde dehydrogenase family.</text>
</comment>
<dbReference type="GO" id="GO:0004777">
    <property type="term" value="F:succinate-semialdehyde dehydrogenase (NAD+) activity"/>
    <property type="evidence" value="ECO:0007669"/>
    <property type="project" value="TreeGrafter"/>
</dbReference>
<dbReference type="InterPro" id="IPR016161">
    <property type="entry name" value="Ald_DH/histidinol_DH"/>
</dbReference>
<dbReference type="InterPro" id="IPR050740">
    <property type="entry name" value="Aldehyde_DH_Superfamily"/>
</dbReference>
<dbReference type="PANTHER" id="PTHR43353">
    <property type="entry name" value="SUCCINATE-SEMIALDEHYDE DEHYDROGENASE, MITOCHONDRIAL"/>
    <property type="match status" value="1"/>
</dbReference>
<name>W9JEH1_FUSOX</name>
<reference evidence="4" key="1">
    <citation type="submission" date="2011-06" db="EMBL/GenBank/DDBJ databases">
        <title>The Genome Sequence of Fusarium oxysporum Fo47.</title>
        <authorList>
            <consortium name="The Broad Institute Genome Sequencing Platform"/>
            <person name="Ma L.-J."/>
            <person name="Gale L.R."/>
            <person name="Schwartz D.C."/>
            <person name="Zhou S."/>
            <person name="Corby-Kistler H."/>
            <person name="Young S.K."/>
            <person name="Zeng Q."/>
            <person name="Gargeya S."/>
            <person name="Fitzgerald M."/>
            <person name="Haas B."/>
            <person name="Abouelleil A."/>
            <person name="Alvarado L."/>
            <person name="Arachchi H.M."/>
            <person name="Berlin A."/>
            <person name="Brown A."/>
            <person name="Chapman S.B."/>
            <person name="Chen Z."/>
            <person name="Dunbar C."/>
            <person name="Freedman E."/>
            <person name="Gearin G."/>
            <person name="Gellesch M."/>
            <person name="Goldberg J."/>
            <person name="Griggs A."/>
            <person name="Gujja S."/>
            <person name="Heiman D."/>
            <person name="Howarth C."/>
            <person name="Larson L."/>
            <person name="Lui A."/>
            <person name="MacDonald P.J.P."/>
            <person name="Mehta T."/>
            <person name="Montmayeur A."/>
            <person name="Murphy C."/>
            <person name="Neiman D."/>
            <person name="Pearson M."/>
            <person name="Priest M."/>
            <person name="Roberts A."/>
            <person name="Saif S."/>
            <person name="Shea T."/>
            <person name="Shenoy N."/>
            <person name="Sisk P."/>
            <person name="Stolte C."/>
            <person name="Sykes S."/>
            <person name="Wortman J."/>
            <person name="Nusbaum C."/>
            <person name="Birren B."/>
        </authorList>
    </citation>
    <scope>NUCLEOTIDE SEQUENCE [LARGE SCALE GENOMIC DNA]</scope>
    <source>
        <strain evidence="4">Fo47</strain>
    </source>
</reference>
<proteinExistence type="inferred from homology"/>